<sequence length="295" mass="32467">MNMSLFEGAGVALITPFTEDNQVNYEKLEELIEFQIANKTDAIIAAGTTAESATLTPEERMQVIKFCIERTKKRTIVIAGTGTNNTASAVEFSKKSYEYGADMVMAVTPYYNKGNESGLIDYYTKIANSVKCPVIMYSVPSRTGVKLSLNVIKTLSEIPNIQGIKEASGDISYVADIVNIAPKLDLYSGNDDMVTPMMALGAKGVISVTSNIIPKENHDMVMNFLNGNVNEAIKTQIKYIDFVRAMFIETNPAPIKEAMNIMGFNVGECRSPLGPLSDKNREHVKNIINKYGFKK</sequence>
<dbReference type="KEGG" id="bip:Bint_0464"/>
<dbReference type="HAMAP" id="MF_00418">
    <property type="entry name" value="DapA"/>
    <property type="match status" value="1"/>
</dbReference>
<dbReference type="Gene3D" id="3.20.20.70">
    <property type="entry name" value="Aldolase class I"/>
    <property type="match status" value="1"/>
</dbReference>
<dbReference type="SUPFAM" id="SSF51569">
    <property type="entry name" value="Aldolase"/>
    <property type="match status" value="1"/>
</dbReference>
<protein>
    <recommendedName>
        <fullName evidence="4 12">4-hydroxy-tetrahydrodipicolinate synthase</fullName>
        <shortName evidence="12">HTPA synthase</shortName>
        <ecNumber evidence="4 12">4.3.3.7</ecNumber>
    </recommendedName>
</protein>
<dbReference type="GO" id="GO:0005829">
    <property type="term" value="C:cytosol"/>
    <property type="evidence" value="ECO:0007669"/>
    <property type="project" value="TreeGrafter"/>
</dbReference>
<evidence type="ECO:0000256" key="9">
    <source>
        <dbReference type="ARBA" id="ARBA00023239"/>
    </source>
</evidence>
<reference evidence="16 17" key="1">
    <citation type="journal article" date="2011" name="BMC Genomics">
        <title>Complete genome sequence of Brachyspira intermedia reveals unique genomic features in Brachyspira species and phage-mediated horizontal gene transfer.</title>
        <authorList>
            <person name="Hafstrom T."/>
            <person name="Jansson D.S."/>
            <person name="Segerman B."/>
        </authorList>
    </citation>
    <scope>NUCLEOTIDE SEQUENCE [LARGE SCALE GENOMIC DNA]</scope>
    <source>
        <strain evidence="17">ATCC 51140 / PWS/A</strain>
    </source>
</reference>
<dbReference type="CDD" id="cd00950">
    <property type="entry name" value="DHDPS"/>
    <property type="match status" value="1"/>
</dbReference>
<comment type="function">
    <text evidence="1 12">Catalyzes the condensation of (S)-aspartate-beta-semialdehyde [(S)-ASA] and pyruvate to 4-hydroxy-tetrahydrodipicolinate (HTPA).</text>
</comment>
<evidence type="ECO:0000256" key="13">
    <source>
        <dbReference type="PIRNR" id="PIRNR001365"/>
    </source>
</evidence>
<feature type="active site" description="Proton donor/acceptor" evidence="12 14">
    <location>
        <position position="137"/>
    </location>
</feature>
<dbReference type="PROSITE" id="PS00666">
    <property type="entry name" value="DHDPS_2"/>
    <property type="match status" value="1"/>
</dbReference>
<dbReference type="InterPro" id="IPR005263">
    <property type="entry name" value="DapA"/>
</dbReference>
<gene>
    <name evidence="12 16" type="primary">dapA</name>
    <name evidence="16" type="ordered locus">Bint_0464</name>
</gene>
<feature type="active site" description="Schiff-base intermediate with substrate" evidence="12 14">
    <location>
        <position position="165"/>
    </location>
</feature>
<keyword evidence="10 12" id="KW-0704">Schiff base</keyword>
<evidence type="ECO:0000256" key="10">
    <source>
        <dbReference type="ARBA" id="ARBA00023270"/>
    </source>
</evidence>
<evidence type="ECO:0000256" key="1">
    <source>
        <dbReference type="ARBA" id="ARBA00003294"/>
    </source>
</evidence>
<dbReference type="AlphaFoldDB" id="G0EJ19"/>
<keyword evidence="9 12" id="KW-0456">Lyase</keyword>
<accession>G0EJ19</accession>
<evidence type="ECO:0000256" key="6">
    <source>
        <dbReference type="ARBA" id="ARBA00022605"/>
    </source>
</evidence>
<evidence type="ECO:0000313" key="17">
    <source>
        <dbReference type="Proteomes" id="UP000008522"/>
    </source>
</evidence>
<evidence type="ECO:0000313" key="16">
    <source>
        <dbReference type="EMBL" id="AEM21096.1"/>
    </source>
</evidence>
<dbReference type="GO" id="GO:0008840">
    <property type="term" value="F:4-hydroxy-tetrahydrodipicolinate synthase activity"/>
    <property type="evidence" value="ECO:0007669"/>
    <property type="project" value="UniProtKB-UniRule"/>
</dbReference>
<dbReference type="GO" id="GO:0009089">
    <property type="term" value="P:lysine biosynthetic process via diaminopimelate"/>
    <property type="evidence" value="ECO:0007669"/>
    <property type="project" value="UniProtKB-UniRule"/>
</dbReference>
<comment type="subcellular location">
    <subcellularLocation>
        <location evidence="12">Cytoplasm</location>
    </subcellularLocation>
</comment>
<evidence type="ECO:0000256" key="8">
    <source>
        <dbReference type="ARBA" id="ARBA00023154"/>
    </source>
</evidence>
<evidence type="ECO:0000256" key="2">
    <source>
        <dbReference type="ARBA" id="ARBA00005120"/>
    </source>
</evidence>
<dbReference type="EMBL" id="CP002874">
    <property type="protein sequence ID" value="AEM21096.1"/>
    <property type="molecule type" value="Genomic_DNA"/>
</dbReference>
<feature type="binding site" evidence="12 15">
    <location>
        <position position="49"/>
    </location>
    <ligand>
        <name>pyruvate</name>
        <dbReference type="ChEBI" id="CHEBI:15361"/>
    </ligand>
</feature>
<dbReference type="PANTHER" id="PTHR12128:SF66">
    <property type="entry name" value="4-HYDROXY-2-OXOGLUTARATE ALDOLASE, MITOCHONDRIAL"/>
    <property type="match status" value="1"/>
</dbReference>
<evidence type="ECO:0000256" key="3">
    <source>
        <dbReference type="ARBA" id="ARBA00007592"/>
    </source>
</evidence>
<keyword evidence="8 12" id="KW-0457">Lysine biosynthesis</keyword>
<dbReference type="SMART" id="SM01130">
    <property type="entry name" value="DHDPS"/>
    <property type="match status" value="1"/>
</dbReference>
<evidence type="ECO:0000256" key="14">
    <source>
        <dbReference type="PIRSR" id="PIRSR001365-1"/>
    </source>
</evidence>
<comment type="similarity">
    <text evidence="3 12 13">Belongs to the DapA family.</text>
</comment>
<keyword evidence="7 12" id="KW-0220">Diaminopimelate biosynthesis</keyword>
<dbReference type="Proteomes" id="UP000008522">
    <property type="component" value="Chromosome"/>
</dbReference>
<comment type="subunit">
    <text evidence="12">Homotetramer; dimer of dimers.</text>
</comment>
<keyword evidence="5 12" id="KW-0963">Cytoplasm</keyword>
<dbReference type="InterPro" id="IPR020625">
    <property type="entry name" value="Schiff_base-form_aldolases_AS"/>
</dbReference>
<dbReference type="HOGENOM" id="CLU_049343_7_1_12"/>
<dbReference type="InterPro" id="IPR002220">
    <property type="entry name" value="DapA-like"/>
</dbReference>
<name>G0EJ19_BRAIP</name>
<organism evidence="16 17">
    <name type="scientific">Brachyspira intermedia (strain ATCC 51140 / PWS/A)</name>
    <name type="common">Serpulina intermedia</name>
    <dbReference type="NCBI Taxonomy" id="1045858"/>
    <lineage>
        <taxon>Bacteria</taxon>
        <taxon>Pseudomonadati</taxon>
        <taxon>Spirochaetota</taxon>
        <taxon>Spirochaetia</taxon>
        <taxon>Brachyspirales</taxon>
        <taxon>Brachyspiraceae</taxon>
        <taxon>Brachyspira</taxon>
    </lineage>
</organism>
<comment type="catalytic activity">
    <reaction evidence="11 12">
        <text>L-aspartate 4-semialdehyde + pyruvate = (2S,4S)-4-hydroxy-2,3,4,5-tetrahydrodipicolinate + H2O + H(+)</text>
        <dbReference type="Rhea" id="RHEA:34171"/>
        <dbReference type="ChEBI" id="CHEBI:15361"/>
        <dbReference type="ChEBI" id="CHEBI:15377"/>
        <dbReference type="ChEBI" id="CHEBI:15378"/>
        <dbReference type="ChEBI" id="CHEBI:67139"/>
        <dbReference type="ChEBI" id="CHEBI:537519"/>
        <dbReference type="EC" id="4.3.3.7"/>
    </reaction>
</comment>
<dbReference type="PANTHER" id="PTHR12128">
    <property type="entry name" value="DIHYDRODIPICOLINATE SYNTHASE"/>
    <property type="match status" value="1"/>
</dbReference>
<keyword evidence="6 12" id="KW-0028">Amino-acid biosynthesis</keyword>
<feature type="site" description="Part of a proton relay during catalysis" evidence="12">
    <location>
        <position position="48"/>
    </location>
</feature>
<evidence type="ECO:0000256" key="4">
    <source>
        <dbReference type="ARBA" id="ARBA00012086"/>
    </source>
</evidence>
<evidence type="ECO:0000256" key="12">
    <source>
        <dbReference type="HAMAP-Rule" id="MF_00418"/>
    </source>
</evidence>
<dbReference type="PRINTS" id="PR00146">
    <property type="entry name" value="DHPICSNTHASE"/>
</dbReference>
<comment type="pathway">
    <text evidence="2 12">Amino-acid biosynthesis; L-lysine biosynthesis via DAP pathway; (S)-tetrahydrodipicolinate from L-aspartate: step 3/4.</text>
</comment>
<dbReference type="eggNOG" id="COG0329">
    <property type="taxonomic scope" value="Bacteria"/>
</dbReference>
<evidence type="ECO:0000256" key="11">
    <source>
        <dbReference type="ARBA" id="ARBA00047836"/>
    </source>
</evidence>
<comment type="caution">
    <text evidence="12">Was originally thought to be a dihydrodipicolinate synthase (DHDPS), catalyzing the condensation of (S)-aspartate-beta-semialdehyde [(S)-ASA] and pyruvate to dihydrodipicolinate (DHDP). However, it was shown in E.coli that the product of the enzymatic reaction is not dihydrodipicolinate but in fact (4S)-4-hydroxy-2,3,4,5-tetrahydro-(2S)-dipicolinic acid (HTPA), and that the consecutive dehydration reaction leading to DHDP is not spontaneous but catalyzed by DapB.</text>
</comment>
<evidence type="ECO:0000256" key="5">
    <source>
        <dbReference type="ARBA" id="ARBA00022490"/>
    </source>
</evidence>
<feature type="binding site" evidence="12 15">
    <location>
        <position position="206"/>
    </location>
    <ligand>
        <name>pyruvate</name>
        <dbReference type="ChEBI" id="CHEBI:15361"/>
    </ligand>
</feature>
<evidence type="ECO:0000256" key="7">
    <source>
        <dbReference type="ARBA" id="ARBA00022915"/>
    </source>
</evidence>
<dbReference type="Pfam" id="PF00701">
    <property type="entry name" value="DHDPS"/>
    <property type="match status" value="1"/>
</dbReference>
<dbReference type="PATRIC" id="fig|1045858.4.peg.463"/>
<dbReference type="UniPathway" id="UPA00034">
    <property type="reaction ID" value="UER00017"/>
</dbReference>
<dbReference type="PIRSF" id="PIRSF001365">
    <property type="entry name" value="DHDPS"/>
    <property type="match status" value="1"/>
</dbReference>
<dbReference type="InterPro" id="IPR013785">
    <property type="entry name" value="Aldolase_TIM"/>
</dbReference>
<dbReference type="EC" id="4.3.3.7" evidence="4 12"/>
<dbReference type="NCBIfam" id="TIGR00674">
    <property type="entry name" value="dapA"/>
    <property type="match status" value="1"/>
</dbReference>
<proteinExistence type="inferred from homology"/>
<evidence type="ECO:0000256" key="15">
    <source>
        <dbReference type="PIRSR" id="PIRSR001365-2"/>
    </source>
</evidence>
<dbReference type="GO" id="GO:0019877">
    <property type="term" value="P:diaminopimelate biosynthetic process"/>
    <property type="evidence" value="ECO:0007669"/>
    <property type="project" value="UniProtKB-UniRule"/>
</dbReference>
<keyword evidence="17" id="KW-1185">Reference proteome</keyword>
<feature type="site" description="Part of a proton relay during catalysis" evidence="12">
    <location>
        <position position="111"/>
    </location>
</feature>